<sequence>MEKEMSKIPLVRRAIVGAALAHGATPSQANPLVLEQVQENQWTPAALERAGSTLKALNRMAKRPPVNLLFEDITYTPLLCGEKTAQWEEIAQWQRASSSNRKLADSICKTGRNLHCTHVDGLNSIMLNTKNMRGYAKTRGGLQSALILLDTNTAPRGSAF</sequence>
<gene>
    <name evidence="1" type="ORF">EVAR_67038_1</name>
</gene>
<evidence type="ECO:0000313" key="1">
    <source>
        <dbReference type="EMBL" id="GBP91466.1"/>
    </source>
</evidence>
<protein>
    <submittedName>
        <fullName evidence="1">Uncharacterized protein</fullName>
    </submittedName>
</protein>
<evidence type="ECO:0000313" key="2">
    <source>
        <dbReference type="Proteomes" id="UP000299102"/>
    </source>
</evidence>
<accession>A0A4C1ZSL3</accession>
<keyword evidence="2" id="KW-1185">Reference proteome</keyword>
<dbReference type="AlphaFoldDB" id="A0A4C1ZSL3"/>
<organism evidence="1 2">
    <name type="scientific">Eumeta variegata</name>
    <name type="common">Bagworm moth</name>
    <name type="synonym">Eumeta japonica</name>
    <dbReference type="NCBI Taxonomy" id="151549"/>
    <lineage>
        <taxon>Eukaryota</taxon>
        <taxon>Metazoa</taxon>
        <taxon>Ecdysozoa</taxon>
        <taxon>Arthropoda</taxon>
        <taxon>Hexapoda</taxon>
        <taxon>Insecta</taxon>
        <taxon>Pterygota</taxon>
        <taxon>Neoptera</taxon>
        <taxon>Endopterygota</taxon>
        <taxon>Lepidoptera</taxon>
        <taxon>Glossata</taxon>
        <taxon>Ditrysia</taxon>
        <taxon>Tineoidea</taxon>
        <taxon>Psychidae</taxon>
        <taxon>Oiketicinae</taxon>
        <taxon>Eumeta</taxon>
    </lineage>
</organism>
<proteinExistence type="predicted"/>
<name>A0A4C1ZSL3_EUMVA</name>
<dbReference type="OrthoDB" id="6899657at2759"/>
<comment type="caution">
    <text evidence="1">The sequence shown here is derived from an EMBL/GenBank/DDBJ whole genome shotgun (WGS) entry which is preliminary data.</text>
</comment>
<dbReference type="Proteomes" id="UP000299102">
    <property type="component" value="Unassembled WGS sequence"/>
</dbReference>
<reference evidence="1 2" key="1">
    <citation type="journal article" date="2019" name="Commun. Biol.">
        <title>The bagworm genome reveals a unique fibroin gene that provides high tensile strength.</title>
        <authorList>
            <person name="Kono N."/>
            <person name="Nakamura H."/>
            <person name="Ohtoshi R."/>
            <person name="Tomita M."/>
            <person name="Numata K."/>
            <person name="Arakawa K."/>
        </authorList>
    </citation>
    <scope>NUCLEOTIDE SEQUENCE [LARGE SCALE GENOMIC DNA]</scope>
</reference>
<dbReference type="EMBL" id="BGZK01002173">
    <property type="protein sequence ID" value="GBP91466.1"/>
    <property type="molecule type" value="Genomic_DNA"/>
</dbReference>